<feature type="region of interest" description="Disordered" evidence="1">
    <location>
        <begin position="204"/>
        <end position="225"/>
    </location>
</feature>
<reference evidence="2" key="1">
    <citation type="submission" date="2014-03" db="EMBL/GenBank/DDBJ databases">
        <authorList>
            <person name="Casaregola S."/>
        </authorList>
    </citation>
    <scope>NUCLEOTIDE SEQUENCE [LARGE SCALE GENOMIC DNA]</scope>
    <source>
        <strain evidence="2">CLIB 918</strain>
    </source>
</reference>
<feature type="compositionally biased region" description="Low complexity" evidence="1">
    <location>
        <begin position="313"/>
        <end position="324"/>
    </location>
</feature>
<sequence length="346" mass="38371">MTGPPSPKPNNSNLTHPAHQQQQQPPVPQPGQHQVSGQGSTPAVNSVDFDSKSTEPISTNTDHKEDVEEEDEDDGTSQLVSNLEQMDLLSLVLDLLERVMSGAVTAKTVDNEAGSIRSRIRVAKTWLQQLEQSGIAGAATGTLTGMSAASAGTMGGRRDVYEEIEYLENMIDSKRDLLLRFKSVMGDGNGDEEDELMQLDDDIKQQDQRHQQEQQPQQNSLISDSQDQDFIKAQQQQEKDNQQQEPLNQLDQTDFVPDMIGDLDSAVTGLNANQSQQSDLPQKSLSQEQQDQTQQKSPGQQQGQHEESKKESPSQQESSQQEQQDVSMLDSLGLDNFEDSNFNFDF</sequence>
<feature type="compositionally biased region" description="Low complexity" evidence="1">
    <location>
        <begin position="19"/>
        <end position="40"/>
    </location>
</feature>
<evidence type="ECO:0000313" key="3">
    <source>
        <dbReference type="Proteomes" id="UP000242525"/>
    </source>
</evidence>
<feature type="compositionally biased region" description="Low complexity" evidence="1">
    <location>
        <begin position="282"/>
        <end position="303"/>
    </location>
</feature>
<dbReference type="EMBL" id="CCBN010000001">
    <property type="protein sequence ID" value="CDO51130.1"/>
    <property type="molecule type" value="Genomic_DNA"/>
</dbReference>
<proteinExistence type="predicted"/>
<name>A0A0J9YH99_GEOCN</name>
<dbReference type="Proteomes" id="UP000242525">
    <property type="component" value="Unassembled WGS sequence"/>
</dbReference>
<dbReference type="AlphaFoldDB" id="A0A0J9YH99"/>
<gene>
    <name evidence="2" type="ORF">BN980_GECA01s01297g</name>
</gene>
<keyword evidence="3" id="KW-1185">Reference proteome</keyword>
<accession>A0A0J9YH99</accession>
<evidence type="ECO:0000256" key="1">
    <source>
        <dbReference type="SAM" id="MobiDB-lite"/>
    </source>
</evidence>
<feature type="region of interest" description="Disordered" evidence="1">
    <location>
        <begin position="1"/>
        <end position="77"/>
    </location>
</feature>
<evidence type="ECO:0008006" key="4">
    <source>
        <dbReference type="Google" id="ProtNLM"/>
    </source>
</evidence>
<protein>
    <recommendedName>
        <fullName evidence="4">Mediator of RNA polymerase II transcription subunit 9</fullName>
    </recommendedName>
</protein>
<feature type="region of interest" description="Disordered" evidence="1">
    <location>
        <begin position="273"/>
        <end position="346"/>
    </location>
</feature>
<comment type="caution">
    <text evidence="2">The sequence shown here is derived from an EMBL/GenBank/DDBJ whole genome shotgun (WGS) entry which is preliminary data.</text>
</comment>
<organism evidence="2 3">
    <name type="scientific">Geotrichum candidum</name>
    <name type="common">Oospora lactis</name>
    <name type="synonym">Dipodascus geotrichum</name>
    <dbReference type="NCBI Taxonomy" id="1173061"/>
    <lineage>
        <taxon>Eukaryota</taxon>
        <taxon>Fungi</taxon>
        <taxon>Dikarya</taxon>
        <taxon>Ascomycota</taxon>
        <taxon>Saccharomycotina</taxon>
        <taxon>Dipodascomycetes</taxon>
        <taxon>Dipodascales</taxon>
        <taxon>Dipodascaceae</taxon>
        <taxon>Geotrichum</taxon>
    </lineage>
</organism>
<evidence type="ECO:0000313" key="2">
    <source>
        <dbReference type="EMBL" id="CDO51130.1"/>
    </source>
</evidence>